<feature type="region of interest" description="Disordered" evidence="1">
    <location>
        <begin position="23"/>
        <end position="118"/>
    </location>
</feature>
<dbReference type="EMBL" id="JACHON010000003">
    <property type="protein sequence ID" value="MBB6512494.1"/>
    <property type="molecule type" value="Genomic_DNA"/>
</dbReference>
<comment type="caution">
    <text evidence="4">The sequence shown here is derived from an EMBL/GenBank/DDBJ whole genome shotgun (WGS) entry which is preliminary data.</text>
</comment>
<dbReference type="PANTHER" id="PTHR31157:SF1">
    <property type="entry name" value="SCP DOMAIN-CONTAINING PROTEIN"/>
    <property type="match status" value="1"/>
</dbReference>
<dbReference type="RefSeq" id="WP_184245816.1">
    <property type="nucleotide sequence ID" value="NZ_BAAACU010000058.1"/>
</dbReference>
<evidence type="ECO:0000259" key="3">
    <source>
        <dbReference type="Pfam" id="PF00188"/>
    </source>
</evidence>
<feature type="compositionally biased region" description="Basic and acidic residues" evidence="1">
    <location>
        <begin position="97"/>
        <end position="110"/>
    </location>
</feature>
<dbReference type="PANTHER" id="PTHR31157">
    <property type="entry name" value="SCP DOMAIN-CONTAINING PROTEIN"/>
    <property type="match status" value="1"/>
</dbReference>
<name>A0A841RNH2_9BACI</name>
<evidence type="ECO:0000256" key="1">
    <source>
        <dbReference type="SAM" id="MobiDB-lite"/>
    </source>
</evidence>
<dbReference type="SUPFAM" id="SSF55797">
    <property type="entry name" value="PR-1-like"/>
    <property type="match status" value="1"/>
</dbReference>
<proteinExistence type="predicted"/>
<sequence>MRKIVLFMISLSVFLVLSACGSTAERDTQQGNEITPDYVSFQGDRNTEEEVPVVPGREQNIFRSPTSNGDYGQTPNRPQPGGNNVAETPRNSNPADMPHETQLEQGRENQSDSTGEDSQIGNFVKQVAELTNAARLENGLNALALDNDLTEAAQLKSDDMAQNGYFSHQSPTYGSPFDLMDQVGINYSSAAENIAAGQRTPEQVVNSWLNSEGHRANMLDPKMTHIGVGYSSNGHYWTQMFIKQ</sequence>
<dbReference type="PROSITE" id="PS51257">
    <property type="entry name" value="PROKAR_LIPOPROTEIN"/>
    <property type="match status" value="1"/>
</dbReference>
<feature type="domain" description="SCP" evidence="3">
    <location>
        <begin position="129"/>
        <end position="241"/>
    </location>
</feature>
<dbReference type="InterPro" id="IPR035940">
    <property type="entry name" value="CAP_sf"/>
</dbReference>
<evidence type="ECO:0000256" key="2">
    <source>
        <dbReference type="SAM" id="SignalP"/>
    </source>
</evidence>
<feature type="chain" id="PRO_5039474784" evidence="2">
    <location>
        <begin position="25"/>
        <end position="244"/>
    </location>
</feature>
<evidence type="ECO:0000313" key="4">
    <source>
        <dbReference type="EMBL" id="MBB6512494.1"/>
    </source>
</evidence>
<reference evidence="4 5" key="1">
    <citation type="submission" date="2020-08" db="EMBL/GenBank/DDBJ databases">
        <title>Genomic Encyclopedia of Type Strains, Phase IV (KMG-IV): sequencing the most valuable type-strain genomes for metagenomic binning, comparative biology and taxonomic classification.</title>
        <authorList>
            <person name="Goeker M."/>
        </authorList>
    </citation>
    <scope>NUCLEOTIDE SEQUENCE [LARGE SCALE GENOMIC DNA]</scope>
    <source>
        <strain evidence="4 5">DSM 11805</strain>
    </source>
</reference>
<organism evidence="4 5">
    <name type="scientific">Gracilibacillus halotolerans</name>
    <dbReference type="NCBI Taxonomy" id="74386"/>
    <lineage>
        <taxon>Bacteria</taxon>
        <taxon>Bacillati</taxon>
        <taxon>Bacillota</taxon>
        <taxon>Bacilli</taxon>
        <taxon>Bacillales</taxon>
        <taxon>Bacillaceae</taxon>
        <taxon>Gracilibacillus</taxon>
    </lineage>
</organism>
<gene>
    <name evidence="4" type="ORF">GGQ92_001277</name>
</gene>
<dbReference type="InterPro" id="IPR014044">
    <property type="entry name" value="CAP_dom"/>
</dbReference>
<dbReference type="AlphaFoldDB" id="A0A841RNH2"/>
<protein>
    <submittedName>
        <fullName evidence="4">Putative YkwD family protein</fullName>
    </submittedName>
</protein>
<feature type="compositionally biased region" description="Polar residues" evidence="1">
    <location>
        <begin position="61"/>
        <end position="94"/>
    </location>
</feature>
<feature type="signal peptide" evidence="2">
    <location>
        <begin position="1"/>
        <end position="24"/>
    </location>
</feature>
<dbReference type="Proteomes" id="UP000572212">
    <property type="component" value="Unassembled WGS sequence"/>
</dbReference>
<keyword evidence="5" id="KW-1185">Reference proteome</keyword>
<evidence type="ECO:0000313" key="5">
    <source>
        <dbReference type="Proteomes" id="UP000572212"/>
    </source>
</evidence>
<accession>A0A841RNH2</accession>
<dbReference type="Pfam" id="PF00188">
    <property type="entry name" value="CAP"/>
    <property type="match status" value="1"/>
</dbReference>
<dbReference type="CDD" id="cd05379">
    <property type="entry name" value="CAP_bacterial"/>
    <property type="match status" value="1"/>
</dbReference>
<dbReference type="Gene3D" id="3.40.33.10">
    <property type="entry name" value="CAP"/>
    <property type="match status" value="1"/>
</dbReference>
<keyword evidence="2" id="KW-0732">Signal</keyword>